<feature type="domain" description="BRCT" evidence="7">
    <location>
        <begin position="109"/>
        <end position="193"/>
    </location>
</feature>
<feature type="domain" description="PHD-type" evidence="6">
    <location>
        <begin position="1157"/>
        <end position="1213"/>
    </location>
</feature>
<evidence type="ECO:0000259" key="7">
    <source>
        <dbReference type="PROSITE" id="PS50172"/>
    </source>
</evidence>
<evidence type="ECO:0000313" key="8">
    <source>
        <dbReference type="EMBL" id="KAF5726361.1"/>
    </source>
</evidence>
<evidence type="ECO:0000256" key="4">
    <source>
        <dbReference type="PROSITE-ProRule" id="PRU00146"/>
    </source>
</evidence>
<sequence length="1228" mass="135199">MSEASSPPKAFLGIRFALFGFDSTSERKVRATLINGGGVDAGQYGPSCTHVIVERTIYDDPVCVAARNDGKTLVTGLWVDHSFDIGMPVDPTSIMYRPLIDLNGIPGGKSLIVCLTGYQRQDRDDIMTMVGLMGARFSKPLVANKVTHLICYKFEGEKYELAKKMRTIKLVNHRWLEDCLRDWELLPEANYNKSGYELEMMEAEAKDSEEEAGDTTVKQYGGENENNSLHNFKNRTPEADDLLKSNLDVPKLSPSQSVLKGRSSFVCLPSTPRGKDANISVSEALDHHCTNTVNNTSAVEMLGGPEQRDGTPVSRKVINDLDFTSTSAGKDPYFDTKFRAISYSRKPTARSSPLVSAGKEGNVGGSPKLHLGDFKITDAFDISSSEVEHDKDHIGSALVEGHWNQNELCEVGSTGKKRKKDVSCASAKPQKAIHDKNARITGSTSVEHKTKGLERASLAVDPCETSNILPSENATKKSHTSALATKSPVSNKKSLALDLPCAETLTSETRPYENTEKVGETSVKGLSDLTLAFQPAVGDFGIGRSEQAAADAGELLHLQKDNRAPSPSKLSSETEKGLLVNFNSRNGGNDRSIAKPVKKKTLAKKTLGSRPQLCGTAYQKGSIYLKNTTSEHDPAIILSGKKDSSDNMNVSNVKELITSLSTLNVEAVKVVEPKTAAEPGNVTGDKTLFMDDETEAPEDNAGFEFEKEPCKERSELAELSRELDATTGMKSEGVKPVAPDLKASKHDDAASSDQCLKITNNYSLDDSTFRGDSVESRKMPFNYEKPKKIAAVVEKLDSEKKVFGNKGQKEKHIEQAKKGKEKILHSPHKNKNSTVSAKQSENNIEVEKENKAVLDQVQQTSQGKKFGRSVGRANLEKKINEKVRKVNPNSSPITKLYNQVRVEPAWFIFSGHKLQRKEFQKITKRLKGRFCRDSHQWSYQATHFIAPDPIRRTEKFFAAAAAGRWILNKDYLTACNQAGKFLAEEPFEWYRNGLSQDGAINLEAPRKWRLLRERTGHGAFYGMRIVIYGVCIAPPLDTLKRVVKAGDGTILATSPPYTRFFESGIDFAVVSPGMPHVDVWIQQFLKHEIPCVVADYLVEYVCKTGYSLSKHVLYNTHTWAEKSFANLLSKADEILENKPPEKILEGIPPAADSGCSDISCQVCGCSDREEVMLICGDEAGSVGCGVGMHIDCCDPPLENVPEEDWFCPECRTTPKKKKKGSSSLKKSK</sequence>
<protein>
    <submittedName>
        <fullName evidence="8">BRCT domain-containing protein</fullName>
    </submittedName>
</protein>
<feature type="domain" description="BRCT" evidence="7">
    <location>
        <begin position="908"/>
        <end position="989"/>
    </location>
</feature>
<dbReference type="InterPro" id="IPR013083">
    <property type="entry name" value="Znf_RING/FYVE/PHD"/>
</dbReference>
<evidence type="ECO:0000256" key="2">
    <source>
        <dbReference type="ARBA" id="ARBA00022771"/>
    </source>
</evidence>
<dbReference type="EMBL" id="JAAARO010000022">
    <property type="protein sequence ID" value="KAF5726361.1"/>
    <property type="molecule type" value="Genomic_DNA"/>
</dbReference>
<dbReference type="Gene3D" id="3.30.40.10">
    <property type="entry name" value="Zinc/RING finger domain, C3HC4 (zinc finger)"/>
    <property type="match status" value="1"/>
</dbReference>
<keyword evidence="9" id="KW-1185">Reference proteome</keyword>
<evidence type="ECO:0000256" key="3">
    <source>
        <dbReference type="ARBA" id="ARBA00022833"/>
    </source>
</evidence>
<feature type="region of interest" description="Disordered" evidence="5">
    <location>
        <begin position="722"/>
        <end position="751"/>
    </location>
</feature>
<dbReference type="Pfam" id="PF00628">
    <property type="entry name" value="PHD"/>
    <property type="match status" value="1"/>
</dbReference>
<comment type="caution">
    <text evidence="8">The sequence shown here is derived from an EMBL/GenBank/DDBJ whole genome shotgun (WGS) entry which is preliminary data.</text>
</comment>
<dbReference type="CDD" id="cd17711">
    <property type="entry name" value="BRCT_PAXIP1_rpt3"/>
    <property type="match status" value="1"/>
</dbReference>
<dbReference type="SMART" id="SM00292">
    <property type="entry name" value="BRCT"/>
    <property type="match status" value="4"/>
</dbReference>
<evidence type="ECO:0000256" key="5">
    <source>
        <dbReference type="SAM" id="MobiDB-lite"/>
    </source>
</evidence>
<dbReference type="PROSITE" id="PS50016">
    <property type="entry name" value="ZF_PHD_2"/>
    <property type="match status" value="1"/>
</dbReference>
<reference evidence="8 9" key="1">
    <citation type="journal article" date="2020" name="Nat. Commun.">
        <title>Genome of Tripterygium wilfordii and identification of cytochrome P450 involved in triptolide biosynthesis.</title>
        <authorList>
            <person name="Tu L."/>
            <person name="Su P."/>
            <person name="Zhang Z."/>
            <person name="Gao L."/>
            <person name="Wang J."/>
            <person name="Hu T."/>
            <person name="Zhou J."/>
            <person name="Zhang Y."/>
            <person name="Zhao Y."/>
            <person name="Liu Y."/>
            <person name="Song Y."/>
            <person name="Tong Y."/>
            <person name="Lu Y."/>
            <person name="Yang J."/>
            <person name="Xu C."/>
            <person name="Jia M."/>
            <person name="Peters R.J."/>
            <person name="Huang L."/>
            <person name="Gao W."/>
        </authorList>
    </citation>
    <scope>NUCLEOTIDE SEQUENCE [LARGE SCALE GENOMIC DNA]</scope>
    <source>
        <strain evidence="9">cv. XIE 37</strain>
        <tissue evidence="8">Leaf</tissue>
    </source>
</reference>
<gene>
    <name evidence="8" type="ORF">HS088_TW22G00038</name>
</gene>
<keyword evidence="3" id="KW-0862">Zinc</keyword>
<proteinExistence type="predicted"/>
<dbReference type="InterPro" id="IPR044254">
    <property type="entry name" value="At4g02110-like"/>
</dbReference>
<feature type="region of interest" description="Disordered" evidence="5">
    <location>
        <begin position="469"/>
        <end position="489"/>
    </location>
</feature>
<dbReference type="PANTHER" id="PTHR47181:SF2">
    <property type="entry name" value="BRCA1 C TERMINUS DOMAIN CONTAINING PROTEIN, EXPRESSED"/>
    <property type="match status" value="1"/>
</dbReference>
<name>A0A7J7BWW0_TRIWF</name>
<dbReference type="InParanoid" id="A0A7J7BWW0"/>
<dbReference type="InterPro" id="IPR019787">
    <property type="entry name" value="Znf_PHD-finger"/>
</dbReference>
<accession>A0A7J7BWW0</accession>
<dbReference type="CDD" id="cd17730">
    <property type="entry name" value="BRCT_PAXIP1_rpt4"/>
    <property type="match status" value="1"/>
</dbReference>
<keyword evidence="1" id="KW-0479">Metal-binding</keyword>
<evidence type="ECO:0000259" key="6">
    <source>
        <dbReference type="PROSITE" id="PS50016"/>
    </source>
</evidence>
<dbReference type="SMART" id="SM00249">
    <property type="entry name" value="PHD"/>
    <property type="match status" value="1"/>
</dbReference>
<dbReference type="SUPFAM" id="SSF57903">
    <property type="entry name" value="FYVE/PHD zinc finger"/>
    <property type="match status" value="1"/>
</dbReference>
<dbReference type="InterPro" id="IPR011011">
    <property type="entry name" value="Znf_FYVE_PHD"/>
</dbReference>
<dbReference type="AlphaFoldDB" id="A0A7J7BWW0"/>
<dbReference type="Proteomes" id="UP000593562">
    <property type="component" value="Unassembled WGS sequence"/>
</dbReference>
<evidence type="ECO:0000313" key="9">
    <source>
        <dbReference type="Proteomes" id="UP000593562"/>
    </source>
</evidence>
<dbReference type="InterPro" id="IPR036420">
    <property type="entry name" value="BRCT_dom_sf"/>
</dbReference>
<dbReference type="OrthoDB" id="1935339at2759"/>
<evidence type="ECO:0000256" key="1">
    <source>
        <dbReference type="ARBA" id="ARBA00022723"/>
    </source>
</evidence>
<dbReference type="Gene3D" id="3.40.50.10190">
    <property type="entry name" value="BRCT domain"/>
    <property type="match status" value="4"/>
</dbReference>
<organism evidence="8 9">
    <name type="scientific">Tripterygium wilfordii</name>
    <name type="common">Thunder God vine</name>
    <dbReference type="NCBI Taxonomy" id="458696"/>
    <lineage>
        <taxon>Eukaryota</taxon>
        <taxon>Viridiplantae</taxon>
        <taxon>Streptophyta</taxon>
        <taxon>Embryophyta</taxon>
        <taxon>Tracheophyta</taxon>
        <taxon>Spermatophyta</taxon>
        <taxon>Magnoliopsida</taxon>
        <taxon>eudicotyledons</taxon>
        <taxon>Gunneridae</taxon>
        <taxon>Pentapetalae</taxon>
        <taxon>rosids</taxon>
        <taxon>fabids</taxon>
        <taxon>Celastrales</taxon>
        <taxon>Celastraceae</taxon>
        <taxon>Tripterygium</taxon>
    </lineage>
</organism>
<dbReference type="Pfam" id="PF00533">
    <property type="entry name" value="BRCT"/>
    <property type="match status" value="1"/>
</dbReference>
<keyword evidence="2 4" id="KW-0863">Zinc-finger</keyword>
<dbReference type="Pfam" id="PF12738">
    <property type="entry name" value="PTCB-BRCT"/>
    <property type="match status" value="1"/>
</dbReference>
<dbReference type="InterPro" id="IPR001965">
    <property type="entry name" value="Znf_PHD"/>
</dbReference>
<dbReference type="PROSITE" id="PS50172">
    <property type="entry name" value="BRCT"/>
    <property type="match status" value="2"/>
</dbReference>
<dbReference type="PANTHER" id="PTHR47181">
    <property type="entry name" value="BRCA1 C TERMINUS DOMAIN CONTAINING PROTEIN, EXPRESSED"/>
    <property type="match status" value="1"/>
</dbReference>
<dbReference type="GO" id="GO:0008270">
    <property type="term" value="F:zinc ion binding"/>
    <property type="evidence" value="ECO:0007669"/>
    <property type="project" value="UniProtKB-KW"/>
</dbReference>
<dbReference type="InterPro" id="IPR001357">
    <property type="entry name" value="BRCT_dom"/>
</dbReference>
<feature type="compositionally biased region" description="Polar residues" evidence="5">
    <location>
        <begin position="480"/>
        <end position="489"/>
    </location>
</feature>
<dbReference type="FunCoup" id="A0A7J7BWW0">
    <property type="interactions" value="53"/>
</dbReference>
<dbReference type="CDD" id="cd17738">
    <property type="entry name" value="BRCT_TopBP1_rpt7"/>
    <property type="match status" value="1"/>
</dbReference>
<dbReference type="SUPFAM" id="SSF52113">
    <property type="entry name" value="BRCT domain"/>
    <property type="match status" value="3"/>
</dbReference>